<proteinExistence type="predicted"/>
<gene>
    <name evidence="1" type="ORF">SALB_05382</name>
</gene>
<evidence type="ECO:0000313" key="1">
    <source>
        <dbReference type="EMBL" id="GCB92612.1"/>
    </source>
</evidence>
<name>A0A401R4P2_STRNR</name>
<dbReference type="RefSeq" id="WP_016571825.1">
    <property type="nucleotide sequence ID" value="NZ_BHXC01000006.1"/>
</dbReference>
<dbReference type="AlphaFoldDB" id="A0A401R4P2"/>
<organism evidence="1 2">
    <name type="scientific">Streptomyces noursei</name>
    <name type="common">Streptomyces albulus</name>
    <dbReference type="NCBI Taxonomy" id="1971"/>
    <lineage>
        <taxon>Bacteria</taxon>
        <taxon>Bacillati</taxon>
        <taxon>Actinomycetota</taxon>
        <taxon>Actinomycetes</taxon>
        <taxon>Kitasatosporales</taxon>
        <taxon>Streptomycetaceae</taxon>
        <taxon>Streptomyces</taxon>
    </lineage>
</organism>
<dbReference type="InterPro" id="IPR043519">
    <property type="entry name" value="NT_sf"/>
</dbReference>
<dbReference type="EMBL" id="BHXC01000006">
    <property type="protein sequence ID" value="GCB92612.1"/>
    <property type="molecule type" value="Genomic_DNA"/>
</dbReference>
<evidence type="ECO:0008006" key="3">
    <source>
        <dbReference type="Google" id="ProtNLM"/>
    </source>
</evidence>
<dbReference type="SUPFAM" id="SSF81301">
    <property type="entry name" value="Nucleotidyltransferase"/>
    <property type="match status" value="1"/>
</dbReference>
<accession>A0A401R4P2</accession>
<sequence>MKTGGESRGKGLDQDGCFVREGSLVRVPAAFAPVVAGLTARLATRFPPDRLLSSYLYGSIPRGTAVPGVSDLDALLVLRTGAADEPTGADRAAARAVEAELDAAFPQIDGAGILLITEGRLLGAPERYDMAWFVACLCTPLGGPDVTAALPRYRPTSLLARETNGDLHRHLPGMRERAAAATTQEERTRLTRGMTRKLVRTGFTLVMPRWGGWTSDLVESAEVFGQYYPAHAERMRMAARAARYPAVYPELLDDLLTGLAPWLADEYLAVHGAKALPPQGP</sequence>
<comment type="caution">
    <text evidence="1">The sequence shown here is derived from an EMBL/GenBank/DDBJ whole genome shotgun (WGS) entry which is preliminary data.</text>
</comment>
<evidence type="ECO:0000313" key="2">
    <source>
        <dbReference type="Proteomes" id="UP000288351"/>
    </source>
</evidence>
<protein>
    <recommendedName>
        <fullName evidence="3">Nucleotidyltransferase</fullName>
    </recommendedName>
</protein>
<reference evidence="1 2" key="1">
    <citation type="journal article" date="2019" name="Microbiol. Resour. Announc.">
        <title>Draft Genome Sequence of the Most Traditional epsilon-Poly-l-Lysine Producer, Streptomyces albulus NBRC14147.</title>
        <authorList>
            <person name="Yamanaka K."/>
            <person name="Hamano Y."/>
        </authorList>
    </citation>
    <scope>NUCLEOTIDE SEQUENCE [LARGE SCALE GENOMIC DNA]</scope>
    <source>
        <strain evidence="1 2">NBRC 14147</strain>
    </source>
</reference>
<dbReference type="Proteomes" id="UP000288351">
    <property type="component" value="Unassembled WGS sequence"/>
</dbReference>